<keyword evidence="3" id="KW-1185">Reference proteome</keyword>
<sequence>MVDSVTWNEAHDIHGAFIYTDGNFFQILEGPKELVKPLFENIKSDDRHHMIIKLYEKEIEEYTFDQYESSFTIADSKQSMYALKEHLRETSKQNQSREAVSYLLDKFMAI</sequence>
<dbReference type="Gene3D" id="3.30.70.100">
    <property type="match status" value="1"/>
</dbReference>
<reference evidence="2 3" key="1">
    <citation type="journal article" date="2019" name="Int. J. Syst. Evol. Microbiol.">
        <title>The Global Catalogue of Microorganisms (GCM) 10K type strain sequencing project: providing services to taxonomists for standard genome sequencing and annotation.</title>
        <authorList>
            <consortium name="The Broad Institute Genomics Platform"/>
            <consortium name="The Broad Institute Genome Sequencing Center for Infectious Disease"/>
            <person name="Wu L."/>
            <person name="Ma J."/>
        </authorList>
    </citation>
    <scope>NUCLEOTIDE SEQUENCE [LARGE SCALE GENOMIC DNA]</scope>
    <source>
        <strain evidence="2 3">JCM 16082</strain>
    </source>
</reference>
<evidence type="ECO:0000313" key="3">
    <source>
        <dbReference type="Proteomes" id="UP001500507"/>
    </source>
</evidence>
<dbReference type="SUPFAM" id="SSF54975">
    <property type="entry name" value="Acylphosphatase/BLUF domain-like"/>
    <property type="match status" value="1"/>
</dbReference>
<dbReference type="EMBL" id="BAAAFG010000016">
    <property type="protein sequence ID" value="GAA0873255.1"/>
    <property type="molecule type" value="Genomic_DNA"/>
</dbReference>
<dbReference type="SMART" id="SM01034">
    <property type="entry name" value="BLUF"/>
    <property type="match status" value="1"/>
</dbReference>
<dbReference type="Proteomes" id="UP001500507">
    <property type="component" value="Unassembled WGS sequence"/>
</dbReference>
<dbReference type="InterPro" id="IPR036046">
    <property type="entry name" value="Acylphosphatase-like_dom_sf"/>
</dbReference>
<accession>A0ABN1MJ55</accession>
<evidence type="ECO:0000313" key="2">
    <source>
        <dbReference type="EMBL" id="GAA0873255.1"/>
    </source>
</evidence>
<proteinExistence type="predicted"/>
<organism evidence="2 3">
    <name type="scientific">Gangjinia marincola</name>
    <dbReference type="NCBI Taxonomy" id="578463"/>
    <lineage>
        <taxon>Bacteria</taxon>
        <taxon>Pseudomonadati</taxon>
        <taxon>Bacteroidota</taxon>
        <taxon>Flavobacteriia</taxon>
        <taxon>Flavobacteriales</taxon>
        <taxon>Flavobacteriaceae</taxon>
        <taxon>Gangjinia</taxon>
    </lineage>
</organism>
<evidence type="ECO:0000259" key="1">
    <source>
        <dbReference type="PROSITE" id="PS50925"/>
    </source>
</evidence>
<dbReference type="Pfam" id="PF04940">
    <property type="entry name" value="BLUF"/>
    <property type="match status" value="1"/>
</dbReference>
<protein>
    <recommendedName>
        <fullName evidence="1">BLUF domain-containing protein</fullName>
    </recommendedName>
</protein>
<feature type="domain" description="BLUF" evidence="1">
    <location>
        <begin position="1"/>
        <end position="70"/>
    </location>
</feature>
<dbReference type="InterPro" id="IPR007024">
    <property type="entry name" value="BLUF_domain"/>
</dbReference>
<dbReference type="PROSITE" id="PS50925">
    <property type="entry name" value="BLUF"/>
    <property type="match status" value="1"/>
</dbReference>
<gene>
    <name evidence="2" type="ORF">GCM10009117_24020</name>
</gene>
<name>A0ABN1MJ55_9FLAO</name>
<comment type="caution">
    <text evidence="2">The sequence shown here is derived from an EMBL/GenBank/DDBJ whole genome shotgun (WGS) entry which is preliminary data.</text>
</comment>